<organism evidence="3 4">
    <name type="scientific">Heterodermia speciosa</name>
    <dbReference type="NCBI Taxonomy" id="116794"/>
    <lineage>
        <taxon>Eukaryota</taxon>
        <taxon>Fungi</taxon>
        <taxon>Dikarya</taxon>
        <taxon>Ascomycota</taxon>
        <taxon>Pezizomycotina</taxon>
        <taxon>Lecanoromycetes</taxon>
        <taxon>OSLEUM clade</taxon>
        <taxon>Lecanoromycetidae</taxon>
        <taxon>Caliciales</taxon>
        <taxon>Physciaceae</taxon>
        <taxon>Heterodermia</taxon>
    </lineage>
</organism>
<dbReference type="EMBL" id="CAJPDS010000014">
    <property type="protein sequence ID" value="CAF9914448.1"/>
    <property type="molecule type" value="Genomic_DNA"/>
</dbReference>
<keyword evidence="4" id="KW-1185">Reference proteome</keyword>
<dbReference type="OrthoDB" id="20282at2759"/>
<dbReference type="InterPro" id="IPR000467">
    <property type="entry name" value="G_patch_dom"/>
</dbReference>
<dbReference type="PANTHER" id="PTHR20923:SF1">
    <property type="entry name" value="G PATCH DOMAIN AND ANKYRIN REPEAT-CONTAINING PROTEIN 1"/>
    <property type="match status" value="1"/>
</dbReference>
<evidence type="ECO:0000259" key="2">
    <source>
        <dbReference type="PROSITE" id="PS50174"/>
    </source>
</evidence>
<protein>
    <recommendedName>
        <fullName evidence="2">G-patch domain-containing protein</fullName>
    </recommendedName>
</protein>
<feature type="region of interest" description="Disordered" evidence="1">
    <location>
        <begin position="58"/>
        <end position="77"/>
    </location>
</feature>
<feature type="domain" description="G-patch" evidence="2">
    <location>
        <begin position="123"/>
        <end position="171"/>
    </location>
</feature>
<dbReference type="PANTHER" id="PTHR20923">
    <property type="entry name" value="BAT4 PROTEIN-RELATED"/>
    <property type="match status" value="1"/>
</dbReference>
<feature type="region of interest" description="Disordered" evidence="1">
    <location>
        <begin position="29"/>
        <end position="49"/>
    </location>
</feature>
<reference evidence="3" key="1">
    <citation type="submission" date="2021-03" db="EMBL/GenBank/DDBJ databases">
        <authorList>
            <person name="Tagirdzhanova G."/>
        </authorList>
    </citation>
    <scope>NUCLEOTIDE SEQUENCE</scope>
</reference>
<dbReference type="GO" id="GO:0003676">
    <property type="term" value="F:nucleic acid binding"/>
    <property type="evidence" value="ECO:0007669"/>
    <property type="project" value="InterPro"/>
</dbReference>
<dbReference type="AlphaFoldDB" id="A0A8H3EYY9"/>
<sequence>MEPEEESTIPLQDQRVFGAGLKRKRINFVPAATSSSPPPRPPPTTNAGQRYLSIVSGNTKNTVKDQADARTTPDPTPEALTVDDTHLCQICNLPIAGDARPHESSLVHQVCLAHSHPPSHLDRNRAGLRYLSSYGWDPDSRLGLGAKGEGVRVPIKAMVKNDTVGLGVERAVRKRQVVAAKAERLDAKGVRSKELEERKRGERLQQMFYGADDVEKYLGGGG</sequence>
<dbReference type="Proteomes" id="UP000664521">
    <property type="component" value="Unassembled WGS sequence"/>
</dbReference>
<dbReference type="PROSITE" id="PS50174">
    <property type="entry name" value="G_PATCH"/>
    <property type="match status" value="1"/>
</dbReference>
<dbReference type="Pfam" id="PF01585">
    <property type="entry name" value="G-patch"/>
    <property type="match status" value="1"/>
</dbReference>
<evidence type="ECO:0000313" key="4">
    <source>
        <dbReference type="Proteomes" id="UP000664521"/>
    </source>
</evidence>
<comment type="caution">
    <text evidence="3">The sequence shown here is derived from an EMBL/GenBank/DDBJ whole genome shotgun (WGS) entry which is preliminary data.</text>
</comment>
<dbReference type="InterPro" id="IPR039146">
    <property type="entry name" value="GPANK1"/>
</dbReference>
<evidence type="ECO:0000256" key="1">
    <source>
        <dbReference type="SAM" id="MobiDB-lite"/>
    </source>
</evidence>
<proteinExistence type="predicted"/>
<gene>
    <name evidence="3" type="ORF">HETSPECPRED_001983</name>
</gene>
<name>A0A8H3EYY9_9LECA</name>
<evidence type="ECO:0000313" key="3">
    <source>
        <dbReference type="EMBL" id="CAF9914448.1"/>
    </source>
</evidence>
<accession>A0A8H3EYY9</accession>